<keyword evidence="2 5" id="KW-0812">Transmembrane</keyword>
<comment type="caution">
    <text evidence="7">The sequence shown here is derived from an EMBL/GenBank/DDBJ whole genome shotgun (WGS) entry which is preliminary data.</text>
</comment>
<feature type="transmembrane region" description="Helical" evidence="5">
    <location>
        <begin position="210"/>
        <end position="233"/>
    </location>
</feature>
<dbReference type="InterPro" id="IPR004481">
    <property type="entry name" value="K/Na/Ca-exchanger"/>
</dbReference>
<dbReference type="Proteomes" id="UP000761264">
    <property type="component" value="Unassembled WGS sequence"/>
</dbReference>
<comment type="subcellular location">
    <subcellularLocation>
        <location evidence="1">Membrane</location>
        <topology evidence="1">Multi-pass membrane protein</topology>
    </subcellularLocation>
</comment>
<proteinExistence type="predicted"/>
<sequence length="342" mass="34845">MTAIAFLQAGGGLVLLFIGGEVLLRGAVGLSLRFGLSPLLIGLTVVAFATSMPELVVTVTAGLQGATDIGVGNVVGSNVANILLILGLAALLCPIEKEPKRILRDTVAMVAATAVFFALAFMERMGFVQGIIMIALLAGYLLISYRAEIKGGNDAATGMEAIEEAGAAPRSAWVALALVVGGIVGLAAGSELLVRGALIIARAAGVSETVIGLTLVAFGTSLPELATAIVAALRGHTEVALGNVLGSNIFNILLILGVLFVITPVVVAPEILSFDIWILAAATLIAVPVMLTGKRIGRIEGAVFIMLYAAFIWVQFDSDKPAVADTSAPAGHNAGVAGIIGQ</sequence>
<feature type="transmembrane region" description="Helical" evidence="5">
    <location>
        <begin position="6"/>
        <end position="24"/>
    </location>
</feature>
<protein>
    <submittedName>
        <fullName evidence="7">Calcium/sodium antiporter</fullName>
    </submittedName>
</protein>
<reference evidence="7" key="1">
    <citation type="submission" date="2020-03" db="EMBL/GenBank/DDBJ databases">
        <title>Genome of Pelagibius litoralis DSM 21314T.</title>
        <authorList>
            <person name="Wang G."/>
        </authorList>
    </citation>
    <scope>NUCLEOTIDE SEQUENCE</scope>
    <source>
        <strain evidence="7">DSM 21314</strain>
    </source>
</reference>
<gene>
    <name evidence="7" type="ORF">HBA54_25230</name>
</gene>
<accession>A0A967F2D2</accession>
<dbReference type="GO" id="GO:0006874">
    <property type="term" value="P:intracellular calcium ion homeostasis"/>
    <property type="evidence" value="ECO:0007669"/>
    <property type="project" value="TreeGrafter"/>
</dbReference>
<dbReference type="NCBIfam" id="TIGR00367">
    <property type="entry name" value="calcium/sodium antiporter"/>
    <property type="match status" value="1"/>
</dbReference>
<feature type="transmembrane region" description="Helical" evidence="5">
    <location>
        <begin position="36"/>
        <end position="63"/>
    </location>
</feature>
<dbReference type="RefSeq" id="WP_167230293.1">
    <property type="nucleotide sequence ID" value="NZ_JAAQPH010000028.1"/>
</dbReference>
<feature type="transmembrane region" description="Helical" evidence="5">
    <location>
        <begin position="245"/>
        <end position="268"/>
    </location>
</feature>
<keyword evidence="3 5" id="KW-1133">Transmembrane helix</keyword>
<dbReference type="PANTHER" id="PTHR10846:SF8">
    <property type="entry name" value="INNER MEMBRANE PROTEIN YRBG"/>
    <property type="match status" value="1"/>
</dbReference>
<evidence type="ECO:0000256" key="4">
    <source>
        <dbReference type="ARBA" id="ARBA00023136"/>
    </source>
</evidence>
<feature type="transmembrane region" description="Helical" evidence="5">
    <location>
        <begin position="274"/>
        <end position="292"/>
    </location>
</feature>
<evidence type="ECO:0000313" key="8">
    <source>
        <dbReference type="Proteomes" id="UP000761264"/>
    </source>
</evidence>
<feature type="transmembrane region" description="Helical" evidence="5">
    <location>
        <begin position="127"/>
        <end position="143"/>
    </location>
</feature>
<evidence type="ECO:0000256" key="1">
    <source>
        <dbReference type="ARBA" id="ARBA00004141"/>
    </source>
</evidence>
<dbReference type="AlphaFoldDB" id="A0A967F2D2"/>
<organism evidence="7 8">
    <name type="scientific">Pelagibius litoralis</name>
    <dbReference type="NCBI Taxonomy" id="374515"/>
    <lineage>
        <taxon>Bacteria</taxon>
        <taxon>Pseudomonadati</taxon>
        <taxon>Pseudomonadota</taxon>
        <taxon>Alphaproteobacteria</taxon>
        <taxon>Rhodospirillales</taxon>
        <taxon>Rhodovibrionaceae</taxon>
        <taxon>Pelagibius</taxon>
    </lineage>
</organism>
<evidence type="ECO:0000259" key="6">
    <source>
        <dbReference type="Pfam" id="PF01699"/>
    </source>
</evidence>
<dbReference type="Pfam" id="PF01699">
    <property type="entry name" value="Na_Ca_ex"/>
    <property type="match status" value="2"/>
</dbReference>
<feature type="transmembrane region" description="Helical" evidence="5">
    <location>
        <begin position="75"/>
        <end position="95"/>
    </location>
</feature>
<dbReference type="InterPro" id="IPR044880">
    <property type="entry name" value="NCX_ion-bd_dom_sf"/>
</dbReference>
<dbReference type="GO" id="GO:0005886">
    <property type="term" value="C:plasma membrane"/>
    <property type="evidence" value="ECO:0007669"/>
    <property type="project" value="TreeGrafter"/>
</dbReference>
<evidence type="ECO:0000256" key="3">
    <source>
        <dbReference type="ARBA" id="ARBA00022989"/>
    </source>
</evidence>
<evidence type="ECO:0000256" key="2">
    <source>
        <dbReference type="ARBA" id="ARBA00022692"/>
    </source>
</evidence>
<feature type="domain" description="Sodium/calcium exchanger membrane region" evidence="6">
    <location>
        <begin position="8"/>
        <end position="145"/>
    </location>
</feature>
<feature type="transmembrane region" description="Helical" evidence="5">
    <location>
        <begin position="102"/>
        <end position="121"/>
    </location>
</feature>
<dbReference type="GO" id="GO:0008273">
    <property type="term" value="F:calcium, potassium:sodium antiporter activity"/>
    <property type="evidence" value="ECO:0007669"/>
    <property type="project" value="TreeGrafter"/>
</dbReference>
<feature type="transmembrane region" description="Helical" evidence="5">
    <location>
        <begin position="172"/>
        <end position="190"/>
    </location>
</feature>
<dbReference type="EMBL" id="JAAQPH010000028">
    <property type="protein sequence ID" value="NIA71906.1"/>
    <property type="molecule type" value="Genomic_DNA"/>
</dbReference>
<dbReference type="PANTHER" id="PTHR10846">
    <property type="entry name" value="SODIUM/POTASSIUM/CALCIUM EXCHANGER"/>
    <property type="match status" value="1"/>
</dbReference>
<keyword evidence="8" id="KW-1185">Reference proteome</keyword>
<evidence type="ECO:0000313" key="7">
    <source>
        <dbReference type="EMBL" id="NIA71906.1"/>
    </source>
</evidence>
<name>A0A967F2D2_9PROT</name>
<dbReference type="GO" id="GO:0005262">
    <property type="term" value="F:calcium channel activity"/>
    <property type="evidence" value="ECO:0007669"/>
    <property type="project" value="TreeGrafter"/>
</dbReference>
<feature type="domain" description="Sodium/calcium exchanger membrane region" evidence="6">
    <location>
        <begin position="175"/>
        <end position="316"/>
    </location>
</feature>
<feature type="transmembrane region" description="Helical" evidence="5">
    <location>
        <begin position="299"/>
        <end position="316"/>
    </location>
</feature>
<dbReference type="InterPro" id="IPR004837">
    <property type="entry name" value="NaCa_Exmemb"/>
</dbReference>
<evidence type="ECO:0000256" key="5">
    <source>
        <dbReference type="SAM" id="Phobius"/>
    </source>
</evidence>
<keyword evidence="4 5" id="KW-0472">Membrane</keyword>
<dbReference type="Gene3D" id="1.20.1420.30">
    <property type="entry name" value="NCX, central ion-binding region"/>
    <property type="match status" value="2"/>
</dbReference>